<organism evidence="2 3">
    <name type="scientific">Allorhodopirellula heiligendammensis</name>
    <dbReference type="NCBI Taxonomy" id="2714739"/>
    <lineage>
        <taxon>Bacteria</taxon>
        <taxon>Pseudomonadati</taxon>
        <taxon>Planctomycetota</taxon>
        <taxon>Planctomycetia</taxon>
        <taxon>Pirellulales</taxon>
        <taxon>Pirellulaceae</taxon>
        <taxon>Allorhodopirellula</taxon>
    </lineage>
</organism>
<name>A0A5C6C2G6_9BACT</name>
<feature type="domain" description="DUF6745" evidence="1">
    <location>
        <begin position="188"/>
        <end position="311"/>
    </location>
</feature>
<evidence type="ECO:0000313" key="3">
    <source>
        <dbReference type="Proteomes" id="UP000319908"/>
    </source>
</evidence>
<dbReference type="Gene3D" id="3.80.10.10">
    <property type="entry name" value="Ribonuclease Inhibitor"/>
    <property type="match status" value="1"/>
</dbReference>
<dbReference type="RefSeq" id="WP_146404721.1">
    <property type="nucleotide sequence ID" value="NZ_SJPU01000001.1"/>
</dbReference>
<dbReference type="InterPro" id="IPR032675">
    <property type="entry name" value="LRR_dom_sf"/>
</dbReference>
<sequence>MSMTPKQAREHILAGETKAVRVDGSIDLSGTDVKSIVGSVACNDLNLSNTPIEKLSSKVKVRSRLELDNCKQLERLPAGLTCGSLSLRGCTFLDRLPERLSTWFLNASDCPRLSKWPEDATIRNGNVQLRNCVEIRNLPEWLGPLGQLDLAGCVNLHDVPEGLRVSGWIDIGGSSITSLPQSLQSAPLRWRSVPVTHEIAFEPDKITSKQVLAEKNAELRRVMIERMGYLRFSQEVDAKELDEDTDAGGKRQLLKIEMGDDEPLVGLACRCPSTDRQYFLRVPPTIETCHQAAAWMAGFDDPALYQPVIET</sequence>
<dbReference type="OrthoDB" id="871648at2"/>
<dbReference type="Proteomes" id="UP000319908">
    <property type="component" value="Unassembled WGS sequence"/>
</dbReference>
<protein>
    <submittedName>
        <fullName evidence="2">Leucine Rich Repeat protein</fullName>
    </submittedName>
</protein>
<dbReference type="AlphaFoldDB" id="A0A5C6C2G6"/>
<keyword evidence="3" id="KW-1185">Reference proteome</keyword>
<gene>
    <name evidence="2" type="ORF">Poly21_00020</name>
</gene>
<accession>A0A5C6C2G6</accession>
<reference evidence="2 3" key="1">
    <citation type="journal article" date="2020" name="Antonie Van Leeuwenhoek">
        <title>Rhodopirellula heiligendammensis sp. nov., Rhodopirellula pilleata sp. nov., and Rhodopirellula solitaria sp. nov. isolated from natural or artificial marine surfaces in Northern Germany and California, USA, and emended description of the genus Rhodopirellula.</title>
        <authorList>
            <person name="Kallscheuer N."/>
            <person name="Wiegand S."/>
            <person name="Jogler M."/>
            <person name="Boedeker C."/>
            <person name="Peeters S.H."/>
            <person name="Rast P."/>
            <person name="Heuer A."/>
            <person name="Jetten M.S.M."/>
            <person name="Rohde M."/>
            <person name="Jogler C."/>
        </authorList>
    </citation>
    <scope>NUCLEOTIDE SEQUENCE [LARGE SCALE GENOMIC DNA]</scope>
    <source>
        <strain evidence="2 3">Poly21</strain>
    </source>
</reference>
<dbReference type="SUPFAM" id="SSF52047">
    <property type="entry name" value="RNI-like"/>
    <property type="match status" value="1"/>
</dbReference>
<dbReference type="InterPro" id="IPR046633">
    <property type="entry name" value="DUF6745"/>
</dbReference>
<comment type="caution">
    <text evidence="2">The sequence shown here is derived from an EMBL/GenBank/DDBJ whole genome shotgun (WGS) entry which is preliminary data.</text>
</comment>
<proteinExistence type="predicted"/>
<evidence type="ECO:0000313" key="2">
    <source>
        <dbReference type="EMBL" id="TWU17851.1"/>
    </source>
</evidence>
<dbReference type="EMBL" id="SJPU01000001">
    <property type="protein sequence ID" value="TWU17851.1"/>
    <property type="molecule type" value="Genomic_DNA"/>
</dbReference>
<evidence type="ECO:0000259" key="1">
    <source>
        <dbReference type="Pfam" id="PF20530"/>
    </source>
</evidence>
<dbReference type="Pfam" id="PF20530">
    <property type="entry name" value="DUF6745"/>
    <property type="match status" value="1"/>
</dbReference>